<dbReference type="EMBL" id="AP014707">
    <property type="protein sequence ID" value="BAQ50348.1"/>
    <property type="molecule type" value="Genomic_DNA"/>
</dbReference>
<sequence length="338" mass="37249">MTMTREQLIARRDELQAQIDASNGWGAAVGAMSEELEGIKRRLQAQVSENPCRQVDLPHVIQLGTGDRIITSGFYRGLPAVFIEPTADPRPPGTRGETPAGERHTLAPGATVIAAANLRSLEVLREHIDKAATKLMRGAAPLTEDECFMVEAAMYYGFQHVDDDATVFQANESQIVALVKAAREQGRQDVLSLQPRCVTWLDKVTEDDPTDLTERLARFFEESAEFVQSKGFTEAQVHDIVRYVFGRPAGEPPQEIGGAMTTMAVLCDFIGEDMFACAEAELARVDTPEMIQKIREKRSRRHGRGVLPGTTEEADLVPAEKPYQAPFIGLPLSDGRMI</sequence>
<reference evidence="1 2" key="1">
    <citation type="journal article" date="2015" name="Genome Announc.">
        <title>Complete Genome Sequence of Methylobacterium aquaticum Strain 22A, Isolated from Racomitrium japonicum Moss.</title>
        <authorList>
            <person name="Tani A."/>
            <person name="Ogura Y."/>
            <person name="Hayashi T."/>
            <person name="Kimbara K."/>
        </authorList>
    </citation>
    <scope>NUCLEOTIDE SEQUENCE [LARGE SCALE GENOMIC DNA]</scope>
    <source>
        <strain evidence="1 2">MA-22A</strain>
        <plasmid evidence="2">Plasmid pMaq22A_3p DNA</plasmid>
    </source>
</reference>
<evidence type="ECO:0000313" key="2">
    <source>
        <dbReference type="Proteomes" id="UP000061432"/>
    </source>
</evidence>
<dbReference type="PATRIC" id="fig|270351.10.peg.7533"/>
<accession>A0A0C6FPY2</accession>
<reference evidence="2" key="2">
    <citation type="submission" date="2015-01" db="EMBL/GenBank/DDBJ databases">
        <title>Complete genome sequence of Methylobacterium aquaticum strain 22A.</title>
        <authorList>
            <person name="Tani A."/>
            <person name="Ogura Y."/>
            <person name="Hayashi T."/>
        </authorList>
    </citation>
    <scope>NUCLEOTIDE SEQUENCE [LARGE SCALE GENOMIC DNA]</scope>
    <source>
        <strain evidence="2">MA-22A</strain>
        <plasmid evidence="2">Plasmid pMaq22A_3p DNA</plasmid>
    </source>
</reference>
<geneLocation type="plasmid" evidence="2">
    <name>pMaq22A_3p DNA</name>
</geneLocation>
<gene>
    <name evidence="1" type="ORF">Maq22A_3p50495</name>
</gene>
<dbReference type="AlphaFoldDB" id="A0A0C6FPY2"/>
<proteinExistence type="predicted"/>
<dbReference type="RefSeq" id="WP_060851390.1">
    <property type="nucleotide sequence ID" value="NZ_AP014707.1"/>
</dbReference>
<organism evidence="1 2">
    <name type="scientific">Methylobacterium aquaticum</name>
    <dbReference type="NCBI Taxonomy" id="270351"/>
    <lineage>
        <taxon>Bacteria</taxon>
        <taxon>Pseudomonadati</taxon>
        <taxon>Pseudomonadota</taxon>
        <taxon>Alphaproteobacteria</taxon>
        <taxon>Hyphomicrobiales</taxon>
        <taxon>Methylobacteriaceae</taxon>
        <taxon>Methylobacterium</taxon>
    </lineage>
</organism>
<evidence type="ECO:0000313" key="1">
    <source>
        <dbReference type="EMBL" id="BAQ50348.1"/>
    </source>
</evidence>
<dbReference type="KEGG" id="maqu:Maq22A_3p50495"/>
<dbReference type="OrthoDB" id="5465318at2"/>
<dbReference type="Proteomes" id="UP000061432">
    <property type="component" value="Plasmid pMaq22A_3p"/>
</dbReference>
<protein>
    <submittedName>
        <fullName evidence="1">Uncharacterized protein</fullName>
    </submittedName>
</protein>
<keyword evidence="1" id="KW-0614">Plasmid</keyword>
<name>A0A0C6FPY2_9HYPH</name>